<dbReference type="SMART" id="SM00320">
    <property type="entry name" value="WD40"/>
    <property type="match status" value="7"/>
</dbReference>
<dbReference type="Gene3D" id="1.10.510.10">
    <property type="entry name" value="Transferase(Phosphotransferase) domain 1"/>
    <property type="match status" value="1"/>
</dbReference>
<dbReference type="EMBL" id="CAJNJQ010001942">
    <property type="protein sequence ID" value="CAE7155733.1"/>
    <property type="molecule type" value="Genomic_DNA"/>
</dbReference>
<dbReference type="AlphaFoldDB" id="A0A8H3E1S4"/>
<evidence type="ECO:0000313" key="6">
    <source>
        <dbReference type="Proteomes" id="UP000663827"/>
    </source>
</evidence>
<evidence type="ECO:0000313" key="5">
    <source>
        <dbReference type="EMBL" id="CAE7155733.1"/>
    </source>
</evidence>
<dbReference type="SUPFAM" id="SSF50978">
    <property type="entry name" value="WD40 repeat-like"/>
    <property type="match status" value="1"/>
</dbReference>
<evidence type="ECO:0000256" key="3">
    <source>
        <dbReference type="PROSITE-ProRule" id="PRU00221"/>
    </source>
</evidence>
<organism evidence="5 6">
    <name type="scientific">Rhizoctonia solani</name>
    <dbReference type="NCBI Taxonomy" id="456999"/>
    <lineage>
        <taxon>Eukaryota</taxon>
        <taxon>Fungi</taxon>
        <taxon>Dikarya</taxon>
        <taxon>Basidiomycota</taxon>
        <taxon>Agaricomycotina</taxon>
        <taxon>Agaricomycetes</taxon>
        <taxon>Cantharellales</taxon>
        <taxon>Ceratobasidiaceae</taxon>
        <taxon>Rhizoctonia</taxon>
    </lineage>
</organism>
<dbReference type="PRINTS" id="PR00319">
    <property type="entry name" value="GPROTEINB"/>
</dbReference>
<gene>
    <name evidence="5" type="ORF">RDB_LOCUS93712</name>
</gene>
<keyword evidence="2" id="KW-0677">Repeat</keyword>
<dbReference type="InterPro" id="IPR000719">
    <property type="entry name" value="Prot_kinase_dom"/>
</dbReference>
<dbReference type="InterPro" id="IPR015943">
    <property type="entry name" value="WD40/YVTN_repeat-like_dom_sf"/>
</dbReference>
<protein>
    <recommendedName>
        <fullName evidence="4">Protein kinase domain-containing protein</fullName>
    </recommendedName>
</protein>
<dbReference type="InterPro" id="IPR001245">
    <property type="entry name" value="Ser-Thr/Tyr_kinase_cat_dom"/>
</dbReference>
<dbReference type="PROSITE" id="PS50082">
    <property type="entry name" value="WD_REPEATS_2"/>
    <property type="match status" value="6"/>
</dbReference>
<dbReference type="PROSITE" id="PS50011">
    <property type="entry name" value="PROTEIN_KINASE_DOM"/>
    <property type="match status" value="1"/>
</dbReference>
<dbReference type="InterPro" id="IPR036322">
    <property type="entry name" value="WD40_repeat_dom_sf"/>
</dbReference>
<reference evidence="5" key="1">
    <citation type="submission" date="2021-01" db="EMBL/GenBank/DDBJ databases">
        <authorList>
            <person name="Kaushik A."/>
        </authorList>
    </citation>
    <scope>NUCLEOTIDE SEQUENCE</scope>
    <source>
        <strain evidence="5">AG5</strain>
    </source>
</reference>
<dbReference type="SUPFAM" id="SSF56112">
    <property type="entry name" value="Protein kinase-like (PK-like)"/>
    <property type="match status" value="1"/>
</dbReference>
<sequence length="536" mass="58290">MIVHEGHTSAVRSVIFSPDGRLVASGSEDQTVRMWDVHSSSPIGEPLRGHSGIIYSVSYSPLGNLIASGSCDKTIRIWDANTSQQLGEALKGDTMFYSVAFSQDAKLIASGSGGPYTSSTAYAVQLWNVQTRKPASGPFKGHTHYVLSVSFSADGTRLVSGSDDKTIHIWDAERGTTIMGPLKGHTGFVRSTAFSPNGAQIVSCSDDGTIRFWDARSGGMIGEPYKGHTSAVHSAAFSPCGTYVVSGGADNIVRLWDVRTGRQVDQLFKEHTSAVHSVAYSPCGQYIASGSHDRKVIIRRGLSGISDPDDYAGPQITGEMSTQNMFECLRNAGCVDISCQIDSRQEAVMIVSGEGCGNSWQGRLNNGTRVVIKVWRSNPVEQCDHTTLKRAAHELFDLSRMDHPNVHQLQGVIMFKDQYLGVVSEWMDNGNLYEYLMKRPNADRYQLCVQVASGLDYMHVYGKVHGDLKAVNVLVSSDGIARVAHSDSSVMSEVSSLMFFTNSSLRWAAPEMLLEDVQKKTTKTDVYALGMVGVVC</sequence>
<dbReference type="PROSITE" id="PS00678">
    <property type="entry name" value="WD_REPEATS_1"/>
    <property type="match status" value="4"/>
</dbReference>
<dbReference type="InterPro" id="IPR001632">
    <property type="entry name" value="WD40_G-protein_beta-like"/>
</dbReference>
<dbReference type="Proteomes" id="UP000663827">
    <property type="component" value="Unassembled WGS sequence"/>
</dbReference>
<evidence type="ECO:0000256" key="1">
    <source>
        <dbReference type="ARBA" id="ARBA00022574"/>
    </source>
</evidence>
<dbReference type="SMART" id="SM00220">
    <property type="entry name" value="S_TKc"/>
    <property type="match status" value="1"/>
</dbReference>
<dbReference type="InterPro" id="IPR001680">
    <property type="entry name" value="WD40_rpt"/>
</dbReference>
<dbReference type="InterPro" id="IPR011009">
    <property type="entry name" value="Kinase-like_dom_sf"/>
</dbReference>
<accession>A0A8H3E1S4</accession>
<dbReference type="PROSITE" id="PS50294">
    <property type="entry name" value="WD_REPEATS_REGION"/>
    <property type="match status" value="6"/>
</dbReference>
<dbReference type="Gene3D" id="2.130.10.10">
    <property type="entry name" value="YVTN repeat-like/Quinoprotein amine dehydrogenase"/>
    <property type="match status" value="3"/>
</dbReference>
<dbReference type="GO" id="GO:0005524">
    <property type="term" value="F:ATP binding"/>
    <property type="evidence" value="ECO:0007669"/>
    <property type="project" value="InterPro"/>
</dbReference>
<comment type="caution">
    <text evidence="5">The sequence shown here is derived from an EMBL/GenBank/DDBJ whole genome shotgun (WGS) entry which is preliminary data.</text>
</comment>
<feature type="repeat" description="WD" evidence="3">
    <location>
        <begin position="139"/>
        <end position="180"/>
    </location>
</feature>
<feature type="repeat" description="WD" evidence="3">
    <location>
        <begin position="47"/>
        <end position="88"/>
    </location>
</feature>
<feature type="repeat" description="WD" evidence="3">
    <location>
        <begin position="182"/>
        <end position="223"/>
    </location>
</feature>
<proteinExistence type="predicted"/>
<dbReference type="GO" id="GO:0004672">
    <property type="term" value="F:protein kinase activity"/>
    <property type="evidence" value="ECO:0007669"/>
    <property type="project" value="InterPro"/>
</dbReference>
<dbReference type="PANTHER" id="PTHR45333">
    <property type="entry name" value="MEMBRANE PROTEIN-RELATED"/>
    <property type="match status" value="1"/>
</dbReference>
<evidence type="ECO:0000256" key="2">
    <source>
        <dbReference type="ARBA" id="ARBA00022737"/>
    </source>
</evidence>
<dbReference type="Pfam" id="PF00400">
    <property type="entry name" value="WD40"/>
    <property type="match status" value="6"/>
</dbReference>
<name>A0A8H3E1S4_9AGAM</name>
<dbReference type="PRINTS" id="PR00320">
    <property type="entry name" value="GPROTEINBRPT"/>
</dbReference>
<dbReference type="InterPro" id="IPR020472">
    <property type="entry name" value="WD40_PAC1"/>
</dbReference>
<dbReference type="Pfam" id="PF07714">
    <property type="entry name" value="PK_Tyr_Ser-Thr"/>
    <property type="match status" value="1"/>
</dbReference>
<dbReference type="InterPro" id="IPR019775">
    <property type="entry name" value="WD40_repeat_CS"/>
</dbReference>
<dbReference type="PANTHER" id="PTHR45333:SF1">
    <property type="entry name" value="CHROMOSOME UNDETERMINED SCAFFOLD_625, WHOLE GENOME SHOTGUN SEQUENCE"/>
    <property type="match status" value="1"/>
</dbReference>
<dbReference type="CDD" id="cd00200">
    <property type="entry name" value="WD40"/>
    <property type="match status" value="1"/>
</dbReference>
<keyword evidence="1 3" id="KW-0853">WD repeat</keyword>
<feature type="repeat" description="WD" evidence="3">
    <location>
        <begin position="225"/>
        <end position="266"/>
    </location>
</feature>
<evidence type="ECO:0000259" key="4">
    <source>
        <dbReference type="PROSITE" id="PS50011"/>
    </source>
</evidence>
<feature type="repeat" description="WD" evidence="3">
    <location>
        <begin position="268"/>
        <end position="298"/>
    </location>
</feature>
<feature type="domain" description="Protein kinase" evidence="4">
    <location>
        <begin position="311"/>
        <end position="536"/>
    </location>
</feature>
<feature type="repeat" description="WD" evidence="3">
    <location>
        <begin position="4"/>
        <end position="45"/>
    </location>
</feature>